<gene>
    <name evidence="2" type="ORF">J1784_07380</name>
</gene>
<dbReference type="Proteomes" id="UP000739284">
    <property type="component" value="Unassembled WGS sequence"/>
</dbReference>
<sequence length="97" mass="11144">MNIVTEKRRHGPDHSLNELQTLLQARVDTMMSALMPEFVVKTKASKALVLPDNELFWQLYSTMLEKNARTPERELSQQSGVTQTRSADTYCCERAEK</sequence>
<accession>A0ABS6LDJ3</accession>
<evidence type="ECO:0000256" key="1">
    <source>
        <dbReference type="SAM" id="MobiDB-lite"/>
    </source>
</evidence>
<evidence type="ECO:0000313" key="3">
    <source>
        <dbReference type="Proteomes" id="UP000739284"/>
    </source>
</evidence>
<comment type="caution">
    <text evidence="2">The sequence shown here is derived from an EMBL/GenBank/DDBJ whole genome shotgun (WGS) entry which is preliminary data.</text>
</comment>
<name>A0ABS6LDJ3_9GAMM</name>
<organism evidence="2 3">
    <name type="scientific">Rahnella ecdela</name>
    <dbReference type="NCBI Taxonomy" id="2816250"/>
    <lineage>
        <taxon>Bacteria</taxon>
        <taxon>Pseudomonadati</taxon>
        <taxon>Pseudomonadota</taxon>
        <taxon>Gammaproteobacteria</taxon>
        <taxon>Enterobacterales</taxon>
        <taxon>Yersiniaceae</taxon>
        <taxon>Rahnella</taxon>
    </lineage>
</organism>
<feature type="compositionally biased region" description="Polar residues" evidence="1">
    <location>
        <begin position="76"/>
        <end position="87"/>
    </location>
</feature>
<reference evidence="2 3" key="1">
    <citation type="submission" date="2021-03" db="EMBL/GenBank/DDBJ databases">
        <title>Five novel Rahnella species.</title>
        <authorList>
            <person name="Brady C."/>
            <person name="Asselin J."/>
            <person name="Beer S."/>
            <person name="Bruberg M.B."/>
            <person name="Crampton B."/>
            <person name="Venter S."/>
            <person name="Arnold D."/>
            <person name="Denman S."/>
        </authorList>
    </citation>
    <scope>NUCLEOTIDE SEQUENCE [LARGE SCALE GENOMIC DNA]</scope>
    <source>
        <strain evidence="2 3">FRB 231</strain>
    </source>
</reference>
<keyword evidence="3" id="KW-1185">Reference proteome</keyword>
<evidence type="ECO:0000313" key="2">
    <source>
        <dbReference type="EMBL" id="MBU9844830.1"/>
    </source>
</evidence>
<dbReference type="EMBL" id="JAFMOY010000117">
    <property type="protein sequence ID" value="MBU9844830.1"/>
    <property type="molecule type" value="Genomic_DNA"/>
</dbReference>
<protein>
    <submittedName>
        <fullName evidence="2">Uncharacterized protein</fullName>
    </submittedName>
</protein>
<proteinExistence type="predicted"/>
<dbReference type="RefSeq" id="WP_217148632.1">
    <property type="nucleotide sequence ID" value="NZ_JAFMOY010000117.1"/>
</dbReference>
<feature type="region of interest" description="Disordered" evidence="1">
    <location>
        <begin position="68"/>
        <end position="97"/>
    </location>
</feature>